<keyword evidence="7" id="KW-0732">Signal</keyword>
<keyword evidence="6" id="KW-1003">Cell membrane</keyword>
<dbReference type="Pfam" id="PF00328">
    <property type="entry name" value="His_Phos_2"/>
    <property type="match status" value="1"/>
</dbReference>
<evidence type="ECO:0000256" key="7">
    <source>
        <dbReference type="ARBA" id="ARBA00022729"/>
    </source>
</evidence>
<comment type="catalytic activity">
    <reaction evidence="14">
        <text>1D-myo-inositol hexakisphosphate + H2O = 1D-myo-inositol 1,2,4,5,6-pentakisphosphate + phosphate</text>
        <dbReference type="Rhea" id="RHEA:16989"/>
        <dbReference type="ChEBI" id="CHEBI:15377"/>
        <dbReference type="ChEBI" id="CHEBI:43474"/>
        <dbReference type="ChEBI" id="CHEBI:57798"/>
        <dbReference type="ChEBI" id="CHEBI:58130"/>
        <dbReference type="EC" id="3.1.3.62"/>
    </reaction>
    <physiologicalReaction direction="left-to-right" evidence="14">
        <dbReference type="Rhea" id="RHEA:16990"/>
    </physiologicalReaction>
</comment>
<gene>
    <name evidence="17" type="ORF">AFUS01_LOCUS43193</name>
</gene>
<keyword evidence="9 16" id="KW-0472">Membrane</keyword>
<evidence type="ECO:0000256" key="5">
    <source>
        <dbReference type="ARBA" id="ARBA00018097"/>
    </source>
</evidence>
<feature type="transmembrane region" description="Helical" evidence="16">
    <location>
        <begin position="7"/>
        <end position="24"/>
    </location>
</feature>
<organism evidence="17 18">
    <name type="scientific">Allacma fusca</name>
    <dbReference type="NCBI Taxonomy" id="39272"/>
    <lineage>
        <taxon>Eukaryota</taxon>
        <taxon>Metazoa</taxon>
        <taxon>Ecdysozoa</taxon>
        <taxon>Arthropoda</taxon>
        <taxon>Hexapoda</taxon>
        <taxon>Collembola</taxon>
        <taxon>Symphypleona</taxon>
        <taxon>Sminthuridae</taxon>
        <taxon>Allacma</taxon>
    </lineage>
</organism>
<evidence type="ECO:0000256" key="2">
    <source>
        <dbReference type="ARBA" id="ARBA00008422"/>
    </source>
</evidence>
<dbReference type="EC" id="3.1.3.80" evidence="3"/>
<proteinExistence type="inferred from homology"/>
<evidence type="ECO:0000256" key="1">
    <source>
        <dbReference type="ARBA" id="ARBA00004236"/>
    </source>
</evidence>
<dbReference type="EC" id="3.1.3.62" evidence="4"/>
<dbReference type="CDD" id="cd07061">
    <property type="entry name" value="HP_HAP_like"/>
    <property type="match status" value="1"/>
</dbReference>
<evidence type="ECO:0000256" key="12">
    <source>
        <dbReference type="ARBA" id="ARBA00043668"/>
    </source>
</evidence>
<keyword evidence="8" id="KW-0378">Hydrolase</keyword>
<comment type="catalytic activity">
    <reaction evidence="13">
        <text>1D-myo-inositol 1,2,4,5,6-pentakisphosphate + H2O = 1D-myo-inositol 1,2,5,6-tetrakisphosphate + phosphate</text>
        <dbReference type="Rhea" id="RHEA:77115"/>
        <dbReference type="ChEBI" id="CHEBI:15377"/>
        <dbReference type="ChEBI" id="CHEBI:43474"/>
        <dbReference type="ChEBI" id="CHEBI:57798"/>
        <dbReference type="ChEBI" id="CHEBI:195535"/>
        <dbReference type="EC" id="3.1.3.62"/>
    </reaction>
    <physiologicalReaction direction="left-to-right" evidence="13">
        <dbReference type="Rhea" id="RHEA:77116"/>
    </physiologicalReaction>
</comment>
<reference evidence="17" key="1">
    <citation type="submission" date="2021-06" db="EMBL/GenBank/DDBJ databases">
        <authorList>
            <person name="Hodson N. C."/>
            <person name="Mongue J. A."/>
            <person name="Jaron S. K."/>
        </authorList>
    </citation>
    <scope>NUCLEOTIDE SEQUENCE</scope>
</reference>
<evidence type="ECO:0000256" key="4">
    <source>
        <dbReference type="ARBA" id="ARBA00013040"/>
    </source>
</evidence>
<dbReference type="Proteomes" id="UP000708208">
    <property type="component" value="Unassembled WGS sequence"/>
</dbReference>
<evidence type="ECO:0000256" key="3">
    <source>
        <dbReference type="ARBA" id="ARBA00012976"/>
    </source>
</evidence>
<dbReference type="GO" id="GO:0003993">
    <property type="term" value="F:acid phosphatase activity"/>
    <property type="evidence" value="ECO:0007669"/>
    <property type="project" value="TreeGrafter"/>
</dbReference>
<dbReference type="GO" id="GO:0005886">
    <property type="term" value="C:plasma membrane"/>
    <property type="evidence" value="ECO:0007669"/>
    <property type="project" value="UniProtKB-SubCell"/>
</dbReference>
<dbReference type="OrthoDB" id="6509975at2759"/>
<protein>
    <recommendedName>
        <fullName evidence="5">Multiple inositol polyphosphate phosphatase 1</fullName>
        <ecNumber evidence="4">3.1.3.62</ecNumber>
        <ecNumber evidence="3">3.1.3.80</ecNumber>
    </recommendedName>
    <alternativeName>
        <fullName evidence="11">2,3-bisphosphoglycerate 3-phosphatase</fullName>
    </alternativeName>
</protein>
<dbReference type="GO" id="GO:0052745">
    <property type="term" value="F:inositol phosphate phosphatase activity"/>
    <property type="evidence" value="ECO:0007669"/>
    <property type="project" value="TreeGrafter"/>
</dbReference>
<evidence type="ECO:0000256" key="13">
    <source>
        <dbReference type="ARBA" id="ARBA00043671"/>
    </source>
</evidence>
<evidence type="ECO:0000256" key="9">
    <source>
        <dbReference type="ARBA" id="ARBA00023136"/>
    </source>
</evidence>
<keyword evidence="16" id="KW-1133">Transmembrane helix</keyword>
<dbReference type="GO" id="GO:0034417">
    <property type="term" value="F:bisphosphoglycerate 3-phosphatase activity"/>
    <property type="evidence" value="ECO:0007669"/>
    <property type="project" value="UniProtKB-EC"/>
</dbReference>
<evidence type="ECO:0000313" key="18">
    <source>
        <dbReference type="Proteomes" id="UP000708208"/>
    </source>
</evidence>
<dbReference type="InterPro" id="IPR000560">
    <property type="entry name" value="His_Pase_clade-2"/>
</dbReference>
<evidence type="ECO:0000256" key="10">
    <source>
        <dbReference type="ARBA" id="ARBA00023180"/>
    </source>
</evidence>
<keyword evidence="16" id="KW-0812">Transmembrane</keyword>
<dbReference type="PIRSF" id="PIRSF000894">
    <property type="entry name" value="Acid_phosphatase"/>
    <property type="match status" value="1"/>
</dbReference>
<keyword evidence="18" id="KW-1185">Reference proteome</keyword>
<evidence type="ECO:0000256" key="16">
    <source>
        <dbReference type="SAM" id="Phobius"/>
    </source>
</evidence>
<dbReference type="EMBL" id="CAJVCH010569941">
    <property type="protein sequence ID" value="CAG7833584.1"/>
    <property type="molecule type" value="Genomic_DNA"/>
</dbReference>
<comment type="subcellular location">
    <subcellularLocation>
        <location evidence="1">Cell membrane</location>
    </subcellularLocation>
</comment>
<evidence type="ECO:0000256" key="8">
    <source>
        <dbReference type="ARBA" id="ARBA00022801"/>
    </source>
</evidence>
<name>A0A8J2LIW4_9HEXA</name>
<dbReference type="FunFam" id="3.40.50.1240:FF:000014">
    <property type="entry name" value="Multiple inositol polyphosphate phosphatase 1"/>
    <property type="match status" value="1"/>
</dbReference>
<comment type="similarity">
    <text evidence="2">Belongs to the histidine acid phosphatase family. MINPP1 subfamily.</text>
</comment>
<dbReference type="PANTHER" id="PTHR20963">
    <property type="entry name" value="MULTIPLE INOSITOL POLYPHOSPHATE PHOSPHATASE-RELATED"/>
    <property type="match status" value="1"/>
</dbReference>
<comment type="catalytic activity">
    <reaction evidence="12">
        <text>1D-myo-inositol 1,2,5,6-tetrakisphosphate + H2O = 1D-myo-inositol 1,2,6-trisphosphate + phosphate</text>
        <dbReference type="Rhea" id="RHEA:77119"/>
        <dbReference type="ChEBI" id="CHEBI:15377"/>
        <dbReference type="ChEBI" id="CHEBI:43474"/>
        <dbReference type="ChEBI" id="CHEBI:195535"/>
        <dbReference type="ChEBI" id="CHEBI:195537"/>
        <dbReference type="EC" id="3.1.3.62"/>
    </reaction>
    <physiologicalReaction direction="left-to-right" evidence="12">
        <dbReference type="Rhea" id="RHEA:77120"/>
    </physiologicalReaction>
</comment>
<dbReference type="PANTHER" id="PTHR20963:SF51">
    <property type="entry name" value="MULTIPLE INOSITOL POLYPHOSPHATE PHOSPHATASE 1"/>
    <property type="match status" value="1"/>
</dbReference>
<sequence length="468" mass="53853">MSTIKTETAIATVVVLIGIYFLLWKSTCHSEPSFPVVKYLATKAPYVVHDHLLYNFTKKGRSVEELIPKDCQAEQIWIVARHGTRNPSDKVITKMLEELQEIQKEIIAAHEPGAVVGGQLCEPELSAIKMWQPDLDLEPANEKWLVQQGEVELEGIGARFQKTFPNIFQKDYDSRVYNFKYTKTQRAEASAKHFARGVFGYEEAKKVQYPPALDADPVLRFYKACPKWKHSVDKNPETYAEQRKFESSSIFQTMLERIQTRLGLSRPLTLAEVELLHQTCSFETAWTPDGLSPWCAIFDEDDFEILEYRQDLEYYWVDGYGHELTYKQACAPIGDILDKFNMKVTNPQSPHKVTAYFTHSGTILKFISHLGLFNDTEPLTSDNFLQHKSRKWRTSFIDKFATNIAFVLFRCSKPNSEPSYQIGALFQEHPINIPFCNGNWICPLENFQTYFQSTVNTCTEDVANMCKL</sequence>
<evidence type="ECO:0000313" key="17">
    <source>
        <dbReference type="EMBL" id="CAG7833584.1"/>
    </source>
</evidence>
<accession>A0A8J2LIW4</accession>
<comment type="catalytic activity">
    <reaction evidence="15">
        <text>(2R)-2,3-bisphosphoglycerate + H2O = (2R)-2-phosphoglycerate + phosphate</text>
        <dbReference type="Rhea" id="RHEA:27381"/>
        <dbReference type="ChEBI" id="CHEBI:15377"/>
        <dbReference type="ChEBI" id="CHEBI:43474"/>
        <dbReference type="ChEBI" id="CHEBI:58248"/>
        <dbReference type="ChEBI" id="CHEBI:58289"/>
        <dbReference type="EC" id="3.1.3.80"/>
    </reaction>
    <physiologicalReaction direction="left-to-right" evidence="15">
        <dbReference type="Rhea" id="RHEA:27382"/>
    </physiologicalReaction>
</comment>
<comment type="caution">
    <text evidence="17">The sequence shown here is derived from an EMBL/GenBank/DDBJ whole genome shotgun (WGS) entry which is preliminary data.</text>
</comment>
<dbReference type="InterPro" id="IPR016274">
    <property type="entry name" value="Histidine_acid_Pase_euk"/>
</dbReference>
<keyword evidence="10" id="KW-0325">Glycoprotein</keyword>
<evidence type="ECO:0000256" key="14">
    <source>
        <dbReference type="ARBA" id="ARBA00043691"/>
    </source>
</evidence>
<evidence type="ECO:0000256" key="6">
    <source>
        <dbReference type="ARBA" id="ARBA00022475"/>
    </source>
</evidence>
<evidence type="ECO:0000256" key="11">
    <source>
        <dbReference type="ARBA" id="ARBA00031642"/>
    </source>
</evidence>
<dbReference type="AlphaFoldDB" id="A0A8J2LIW4"/>
<evidence type="ECO:0000256" key="15">
    <source>
        <dbReference type="ARBA" id="ARBA00043832"/>
    </source>
</evidence>